<accession>A0ABP6D8A4</accession>
<keyword evidence="2" id="KW-1185">Reference proteome</keyword>
<dbReference type="Proteomes" id="UP001500151">
    <property type="component" value="Unassembled WGS sequence"/>
</dbReference>
<gene>
    <name evidence="1" type="ORF">GCM10010307_36700</name>
</gene>
<proteinExistence type="predicted"/>
<comment type="caution">
    <text evidence="1">The sequence shown here is derived from an EMBL/GenBank/DDBJ whole genome shotgun (WGS) entry which is preliminary data.</text>
</comment>
<evidence type="ECO:0000313" key="1">
    <source>
        <dbReference type="EMBL" id="GAA2638374.1"/>
    </source>
</evidence>
<dbReference type="RefSeq" id="WP_344391315.1">
    <property type="nucleotide sequence ID" value="NZ_BAAASJ010000035.1"/>
</dbReference>
<dbReference type="EMBL" id="BAAASJ010000035">
    <property type="protein sequence ID" value="GAA2638374.1"/>
    <property type="molecule type" value="Genomic_DNA"/>
</dbReference>
<protein>
    <submittedName>
        <fullName evidence="1">Uncharacterized protein</fullName>
    </submittedName>
</protein>
<name>A0ABP6D8A4_9ACTN</name>
<reference evidence="2" key="1">
    <citation type="journal article" date="2019" name="Int. J. Syst. Evol. Microbiol.">
        <title>The Global Catalogue of Microorganisms (GCM) 10K type strain sequencing project: providing services to taxonomists for standard genome sequencing and annotation.</title>
        <authorList>
            <consortium name="The Broad Institute Genomics Platform"/>
            <consortium name="The Broad Institute Genome Sequencing Center for Infectious Disease"/>
            <person name="Wu L."/>
            <person name="Ma J."/>
        </authorList>
    </citation>
    <scope>NUCLEOTIDE SEQUENCE [LARGE SCALE GENOMIC DNA]</scope>
    <source>
        <strain evidence="2">JCM 4524</strain>
    </source>
</reference>
<sequence length="169" mass="17461">MDGVVCHGHLVGAGDGGAAAVDGPDFGEVHDRVVSQLEGEAEAEALALLDELGQVGLVLGVVAEEFGHVGDDGLRVVRFGDEADDQALEGVQFGAAEADGVGLGVVLLQLEDDPDGVRLRSLAVGRAFRGAVGEPRGERDEVLAGRGVRVHDAHGACSFVELNRLFWSA</sequence>
<evidence type="ECO:0000313" key="2">
    <source>
        <dbReference type="Proteomes" id="UP001500151"/>
    </source>
</evidence>
<organism evidence="1 2">
    <name type="scientific">Streptomyces vastus</name>
    <dbReference type="NCBI Taxonomy" id="285451"/>
    <lineage>
        <taxon>Bacteria</taxon>
        <taxon>Bacillati</taxon>
        <taxon>Actinomycetota</taxon>
        <taxon>Actinomycetes</taxon>
        <taxon>Kitasatosporales</taxon>
        <taxon>Streptomycetaceae</taxon>
        <taxon>Streptomyces</taxon>
    </lineage>
</organism>